<evidence type="ECO:0000313" key="15">
    <source>
        <dbReference type="EMBL" id="JAC77443.1"/>
    </source>
</evidence>
<accession>A0A061QMV3</accession>
<keyword evidence="6" id="KW-0511">Multifunctional enzyme</keyword>
<dbReference type="CDD" id="cd08178">
    <property type="entry name" value="AAD_C"/>
    <property type="match status" value="1"/>
</dbReference>
<sequence>MTNSGPPVQGRRVENSHVTARGDAGFAHYNISGLPSASELSAELDAVLPYGTESSICSVEELGRVLDLMEEDQRSFAQFTQEQVDYIFQEVAREANMSRVQLAQFAVDDTKRGVVEDKVIKNHFASEFIYNKYKDSKTCGVIEEDRVMGYTKYAEPIGPIAGIIPVTNPTSTVIFKALIALKTRNCILFSPHPAAARVCAYTAELLRRAAVKAGAPEHCIHCVSGNRETAMAVLTHKNVHFTLATGGPGIVGAVYRSGKPAIGVGPGNAPALIDEFADLPTAVSSVVLSKTFDNGMICASENALVVVDAVYEEVCTLLRKRGCLILDKEQTSKLGKALIQDGHLNADMVGQSAHKIGEISGIDVPKGTVALVGEAVEIGYDEPMSFEKLSPIIGMYHAADFEDALHIAHKMASFGGEGHTAILYTDSKRRDRITEFEKRMPTYKVLINQPSAFGAIGDIYNFSLAPSLTLGCGAKGGSSVSTNVGPEHLIHVKTVTERRENMLWFKVPRSIYFKRGIFAEAMRDLKGAMRAIIITDRTMVSLGLINPLLDVLKAGGMAVRVFDEVTPDPTITCINRGMEAMMDFKPDTVVAFGGGSPIDAAKVMRLMYEHPHMTMSSLTARFMDIRKRVMDFPALGTKVKNLICVPTTSGTGAEVTPFAVVTGSDGRKYPICDYSLTPEMAIIDPNFTQGMPPKLTAATGFDALVHAVESYVSTFATDFTKAQSLHATKLINANLEASYQDSCDEFARENMHNGSAIAGMAFANAFLGICHSLAHQLGAQFHIPHGTANALMLSHVIAFNATHAPMKMAAFSQYKYPMAVTGYAEIADALGITNAGDTDDDKVWALINRFETLKANIDLPLSIKDAGVTWDDFSAKLNTMAAMAFDDQCTGANPRYPLINELKQLLVDAYHGGPRELGMTLHSGQAVVSLASPQKKMHAASFCNSTTLIEHSR</sequence>
<evidence type="ECO:0000256" key="4">
    <source>
        <dbReference type="ARBA" id="ARBA00023004"/>
    </source>
</evidence>
<dbReference type="Pfam" id="PF00465">
    <property type="entry name" value="Fe-ADH"/>
    <property type="match status" value="1"/>
</dbReference>
<gene>
    <name evidence="14" type="primary">ADHE</name>
    <name evidence="15" type="ORF">TSPGSL018_17667</name>
    <name evidence="14" type="ORF">TSPGSL018_30704</name>
</gene>
<dbReference type="Gene3D" id="3.40.605.10">
    <property type="entry name" value="Aldehyde Dehydrogenase, Chain A, domain 1"/>
    <property type="match status" value="1"/>
</dbReference>
<dbReference type="GO" id="GO:0016620">
    <property type="term" value="F:oxidoreductase activity, acting on the aldehyde or oxo group of donors, NAD or NADP as acceptor"/>
    <property type="evidence" value="ECO:0007669"/>
    <property type="project" value="InterPro"/>
</dbReference>
<dbReference type="PROSITE" id="PS00060">
    <property type="entry name" value="ADH_IRON_2"/>
    <property type="match status" value="1"/>
</dbReference>
<dbReference type="Gene3D" id="3.40.50.1970">
    <property type="match status" value="1"/>
</dbReference>
<evidence type="ECO:0000256" key="10">
    <source>
        <dbReference type="ARBA" id="ARBA00076695"/>
    </source>
</evidence>
<feature type="domain" description="Alcohol dehydrogenase iron-type/glycerol dehydrogenase GldA" evidence="12">
    <location>
        <begin position="508"/>
        <end position="685"/>
    </location>
</feature>
<reference evidence="14" key="1">
    <citation type="submission" date="2014-05" db="EMBL/GenBank/DDBJ databases">
        <title>The transcriptome of the halophilic microalga Tetraselmis sp. GSL018 isolated from the Great Salt Lake, Utah.</title>
        <authorList>
            <person name="Jinkerson R.E."/>
            <person name="D'Adamo S."/>
            <person name="Posewitz M.C."/>
        </authorList>
    </citation>
    <scope>NUCLEOTIDE SEQUENCE</scope>
    <source>
        <strain evidence="14">GSL018</strain>
    </source>
</reference>
<evidence type="ECO:0000256" key="6">
    <source>
        <dbReference type="ARBA" id="ARBA00023268"/>
    </source>
</evidence>
<comment type="similarity">
    <text evidence="7">In the N-terminal section; belongs to the aldehyde dehydrogenase family.</text>
</comment>
<dbReference type="InterPro" id="IPR018211">
    <property type="entry name" value="ADH_Fe_CS"/>
</dbReference>
<dbReference type="FunFam" id="1.20.1090.10:FF:000001">
    <property type="entry name" value="Aldehyde-alcohol dehydrogenase"/>
    <property type="match status" value="1"/>
</dbReference>
<evidence type="ECO:0000256" key="8">
    <source>
        <dbReference type="ARBA" id="ARBA00035645"/>
    </source>
</evidence>
<evidence type="ECO:0000259" key="13">
    <source>
        <dbReference type="Pfam" id="PF25137"/>
    </source>
</evidence>
<feature type="domain" description="Fe-containing alcohol dehydrogenase-like C-terminal" evidence="13">
    <location>
        <begin position="696"/>
        <end position="910"/>
    </location>
</feature>
<dbReference type="InterPro" id="IPR016162">
    <property type="entry name" value="Ald_DH_N"/>
</dbReference>
<dbReference type="SUPFAM" id="SSF53720">
    <property type="entry name" value="ALDH-like"/>
    <property type="match status" value="1"/>
</dbReference>
<dbReference type="EMBL" id="GBEZ01027581">
    <property type="protein sequence ID" value="JAC59749.1"/>
    <property type="molecule type" value="Transcribed_RNA"/>
</dbReference>
<dbReference type="FunFam" id="3.40.50.1970:FF:000003">
    <property type="entry name" value="Alcohol dehydrogenase, iron-containing"/>
    <property type="match status" value="1"/>
</dbReference>
<dbReference type="EMBL" id="GBEZ01008065">
    <property type="protein sequence ID" value="JAC77443.1"/>
    <property type="molecule type" value="Transcribed_RNA"/>
</dbReference>
<protein>
    <recommendedName>
        <fullName evidence="9">Alcohol dehydrogenase 4</fullName>
        <ecNumber evidence="2">1.1.1.1</ecNumber>
    </recommendedName>
    <alternativeName>
        <fullName evidence="10">Alcohol dehydrogenase IV</fullName>
    </alternativeName>
</protein>
<name>A0A061QMV3_9CHLO</name>
<keyword evidence="5" id="KW-0520">NAD</keyword>
<evidence type="ECO:0000256" key="1">
    <source>
        <dbReference type="ARBA" id="ARBA00001954"/>
    </source>
</evidence>
<dbReference type="PROSITE" id="PS00913">
    <property type="entry name" value="ADH_IRON_1"/>
    <property type="match status" value="1"/>
</dbReference>
<feature type="domain" description="Aldehyde dehydrogenase" evidence="11">
    <location>
        <begin position="58"/>
        <end position="320"/>
    </location>
</feature>
<dbReference type="GO" id="GO:0004022">
    <property type="term" value="F:alcohol dehydrogenase (NAD+) activity"/>
    <property type="evidence" value="ECO:0007669"/>
    <property type="project" value="InterPro"/>
</dbReference>
<keyword evidence="4" id="KW-0408">Iron</keyword>
<evidence type="ECO:0000256" key="5">
    <source>
        <dbReference type="ARBA" id="ARBA00023027"/>
    </source>
</evidence>
<dbReference type="GO" id="GO:0005739">
    <property type="term" value="C:mitochondrion"/>
    <property type="evidence" value="ECO:0007669"/>
    <property type="project" value="TreeGrafter"/>
</dbReference>
<evidence type="ECO:0000313" key="14">
    <source>
        <dbReference type="EMBL" id="JAC59749.1"/>
    </source>
</evidence>
<organism evidence="14">
    <name type="scientific">Tetraselmis sp. GSL018</name>
    <dbReference type="NCBI Taxonomy" id="582737"/>
    <lineage>
        <taxon>Eukaryota</taxon>
        <taxon>Viridiplantae</taxon>
        <taxon>Chlorophyta</taxon>
        <taxon>core chlorophytes</taxon>
        <taxon>Chlorodendrophyceae</taxon>
        <taxon>Chlorodendrales</taxon>
        <taxon>Chlorodendraceae</taxon>
        <taxon>Tetraselmis</taxon>
    </lineage>
</organism>
<dbReference type="AlphaFoldDB" id="A0A061QMV3"/>
<comment type="similarity">
    <text evidence="8">In the C-terminal section; belongs to the iron-containing alcohol dehydrogenase family.</text>
</comment>
<dbReference type="GO" id="GO:0006113">
    <property type="term" value="P:fermentation"/>
    <property type="evidence" value="ECO:0007669"/>
    <property type="project" value="UniProtKB-ARBA"/>
</dbReference>
<dbReference type="Pfam" id="PF00171">
    <property type="entry name" value="Aldedh"/>
    <property type="match status" value="1"/>
</dbReference>
<dbReference type="InterPro" id="IPR016161">
    <property type="entry name" value="Ald_DH/histidinol_DH"/>
</dbReference>
<dbReference type="CDD" id="cd07122">
    <property type="entry name" value="ALDH_F20_ACDH"/>
    <property type="match status" value="1"/>
</dbReference>
<dbReference type="InterPro" id="IPR001670">
    <property type="entry name" value="ADH_Fe/GldA"/>
</dbReference>
<evidence type="ECO:0000256" key="9">
    <source>
        <dbReference type="ARBA" id="ARBA00074847"/>
    </source>
</evidence>
<dbReference type="EC" id="1.1.1.1" evidence="2"/>
<evidence type="ECO:0000256" key="7">
    <source>
        <dbReference type="ARBA" id="ARBA00035641"/>
    </source>
</evidence>
<dbReference type="InterPro" id="IPR016163">
    <property type="entry name" value="Ald_DH_C"/>
</dbReference>
<dbReference type="PANTHER" id="PTHR11496:SF83">
    <property type="entry name" value="HYDROXYACID-OXOACID TRANSHYDROGENASE, MITOCHONDRIAL"/>
    <property type="match status" value="1"/>
</dbReference>
<dbReference type="Gene3D" id="1.20.1090.10">
    <property type="entry name" value="Dehydroquinate synthase-like - alpha domain"/>
    <property type="match status" value="1"/>
</dbReference>
<dbReference type="Pfam" id="PF25137">
    <property type="entry name" value="ADH_Fe_C"/>
    <property type="match status" value="1"/>
</dbReference>
<dbReference type="InterPro" id="IPR039697">
    <property type="entry name" value="Alcohol_dehydrogenase_Fe"/>
</dbReference>
<keyword evidence="3" id="KW-0560">Oxidoreductase</keyword>
<dbReference type="Gene3D" id="3.40.309.10">
    <property type="entry name" value="Aldehyde Dehydrogenase, Chain A, domain 2"/>
    <property type="match status" value="1"/>
</dbReference>
<evidence type="ECO:0000259" key="11">
    <source>
        <dbReference type="Pfam" id="PF00171"/>
    </source>
</evidence>
<evidence type="ECO:0000256" key="3">
    <source>
        <dbReference type="ARBA" id="ARBA00023002"/>
    </source>
</evidence>
<dbReference type="NCBIfam" id="NF010378">
    <property type="entry name" value="PRK13805.1"/>
    <property type="match status" value="1"/>
</dbReference>
<evidence type="ECO:0000259" key="12">
    <source>
        <dbReference type="Pfam" id="PF00465"/>
    </source>
</evidence>
<dbReference type="GO" id="GO:0046872">
    <property type="term" value="F:metal ion binding"/>
    <property type="evidence" value="ECO:0007669"/>
    <property type="project" value="InterPro"/>
</dbReference>
<dbReference type="InterPro" id="IPR012079">
    <property type="entry name" value="Bifunc_Ald-ADH"/>
</dbReference>
<dbReference type="SUPFAM" id="SSF56796">
    <property type="entry name" value="Dehydroquinate synthase-like"/>
    <property type="match status" value="1"/>
</dbReference>
<dbReference type="InterPro" id="IPR034789">
    <property type="entry name" value="AAD_C"/>
</dbReference>
<dbReference type="InterPro" id="IPR015590">
    <property type="entry name" value="Aldehyde_DH_dom"/>
</dbReference>
<dbReference type="PANTHER" id="PTHR11496">
    <property type="entry name" value="ALCOHOL DEHYDROGENASE"/>
    <property type="match status" value="1"/>
</dbReference>
<proteinExistence type="inferred from homology"/>
<dbReference type="InterPro" id="IPR056798">
    <property type="entry name" value="ADH_Fe_C"/>
</dbReference>
<evidence type="ECO:0000256" key="2">
    <source>
        <dbReference type="ARBA" id="ARBA00013190"/>
    </source>
</evidence>
<comment type="cofactor">
    <cofactor evidence="1">
        <name>Fe(2+)</name>
        <dbReference type="ChEBI" id="CHEBI:29033"/>
    </cofactor>
</comment>